<dbReference type="STRING" id="394193.SAMN04489732_109257"/>
<dbReference type="Gene3D" id="3.20.20.140">
    <property type="entry name" value="Metal-dependent hydrolases"/>
    <property type="match status" value="2"/>
</dbReference>
<dbReference type="SUPFAM" id="SSF51556">
    <property type="entry name" value="Metallo-dependent hydrolases"/>
    <property type="match status" value="1"/>
</dbReference>
<reference evidence="3 4" key="1">
    <citation type="submission" date="2016-10" db="EMBL/GenBank/DDBJ databases">
        <authorList>
            <person name="de Groot N.N."/>
        </authorList>
    </citation>
    <scope>NUCLEOTIDE SEQUENCE [LARGE SCALE GENOMIC DNA]</scope>
    <source>
        <strain evidence="3 4">DSM 44993</strain>
    </source>
</reference>
<evidence type="ECO:0000313" key="3">
    <source>
        <dbReference type="EMBL" id="SEP44578.1"/>
    </source>
</evidence>
<evidence type="ECO:0000259" key="2">
    <source>
        <dbReference type="Pfam" id="PF01979"/>
    </source>
</evidence>
<gene>
    <name evidence="3" type="ORF">SAMN04489732_109257</name>
</gene>
<dbReference type="EMBL" id="FOEF01000009">
    <property type="protein sequence ID" value="SEP44578.1"/>
    <property type="molecule type" value="Genomic_DNA"/>
</dbReference>
<dbReference type="InterPro" id="IPR006680">
    <property type="entry name" value="Amidohydro-rel"/>
</dbReference>
<organism evidence="3 4">
    <name type="scientific">Amycolatopsis saalfeldensis</name>
    <dbReference type="NCBI Taxonomy" id="394193"/>
    <lineage>
        <taxon>Bacteria</taxon>
        <taxon>Bacillati</taxon>
        <taxon>Actinomycetota</taxon>
        <taxon>Actinomycetes</taxon>
        <taxon>Pseudonocardiales</taxon>
        <taxon>Pseudonocardiaceae</taxon>
        <taxon>Amycolatopsis</taxon>
    </lineage>
</organism>
<keyword evidence="3" id="KW-0378">Hydrolase</keyword>
<protein>
    <submittedName>
        <fullName evidence="3">Amidohydrolase family protein</fullName>
    </submittedName>
</protein>
<dbReference type="Pfam" id="PF01979">
    <property type="entry name" value="Amidohydro_1"/>
    <property type="match status" value="1"/>
</dbReference>
<evidence type="ECO:0000256" key="1">
    <source>
        <dbReference type="SAM" id="MobiDB-lite"/>
    </source>
</evidence>
<dbReference type="PANTHER" id="PTHR43135">
    <property type="entry name" value="ALPHA-D-RIBOSE 1-METHYLPHOSPHONATE 5-TRIPHOSPHATE DIPHOSPHATASE"/>
    <property type="match status" value="1"/>
</dbReference>
<dbReference type="InterPro" id="IPR051781">
    <property type="entry name" value="Metallo-dep_Hydrolase"/>
</dbReference>
<dbReference type="Gene3D" id="2.30.40.10">
    <property type="entry name" value="Urease, subunit C, domain 1"/>
    <property type="match status" value="1"/>
</dbReference>
<proteinExistence type="predicted"/>
<accession>A0A1H8XZ47</accession>
<name>A0A1H8XZ47_9PSEU</name>
<dbReference type="Proteomes" id="UP000198582">
    <property type="component" value="Unassembled WGS sequence"/>
</dbReference>
<sequence length="678" mass="74305">MPENPSGDEEALSPHERSNVPFEGLPGAERWVVYSGGERVGSVDVRDDGAEALVDYRVDTNGRGAKLREHIGLDPSGLPRRWEIDGTSLMGGAVRERFTVAGNRCEWTSQADEGDRPAHPPALYLANDTSPYASGVYARAALAAGGTVDALPSGKLTVKHLRPVRLAGTDLEAYVLAGVGLFPEFVLLDEQRRMVAKLGGTLMVREVVVREDHADAYPELVALDRELGAHHARRIQHRIRHRFDTPVRVRDVRVFDPHTLTLTGPCSVVFFRGRVTAVERGSELTSGEVQIDGQGGTLLAGLHDMHTHTTAAAGSFFLAAGVTTVRDMGNDNAMLLDLIPKVDSGELPGPTIVPSGLIEGRSPYSAALGVLPETLEEAIDAVRWYAARGYHQIKIYNSVDPSWPERIAAEAHRLGLRVTGHVPAFTTPDEMMLAGFDEITHINQLVLGWLLDKDEDTRTPLRLTAMARARDLDLDGARVRRTLGLMRRLGVGLDTTAVILERLMLSRAGQVQQGDVPYLYHTPVGYQRYRRRTFVPAKDEEQLRAYEESFPVLLRVMAMLHEAGVPLWPGTDDGTGFTLHRELELYVAAGIPAARVLRMATLDCAEHLGRGWRSGSVELGKDADLVLLDGDPTLDISAIRRIRMVVKRGDVYFPAEIYPELNIAPFGESPAIQTGVSQ</sequence>
<feature type="compositionally biased region" description="Acidic residues" evidence="1">
    <location>
        <begin position="1"/>
        <end position="11"/>
    </location>
</feature>
<evidence type="ECO:0000313" key="4">
    <source>
        <dbReference type="Proteomes" id="UP000198582"/>
    </source>
</evidence>
<dbReference type="SUPFAM" id="SSF51338">
    <property type="entry name" value="Composite domain of metallo-dependent hydrolases"/>
    <property type="match status" value="1"/>
</dbReference>
<dbReference type="InterPro" id="IPR011059">
    <property type="entry name" value="Metal-dep_hydrolase_composite"/>
</dbReference>
<dbReference type="PANTHER" id="PTHR43135:SF3">
    <property type="entry name" value="ALPHA-D-RIBOSE 1-METHYLPHOSPHONATE 5-TRIPHOSPHATE DIPHOSPHATASE"/>
    <property type="match status" value="1"/>
</dbReference>
<dbReference type="InterPro" id="IPR032466">
    <property type="entry name" value="Metal_Hydrolase"/>
</dbReference>
<feature type="domain" description="Amidohydrolase-related" evidence="2">
    <location>
        <begin position="309"/>
        <end position="650"/>
    </location>
</feature>
<dbReference type="GO" id="GO:0016810">
    <property type="term" value="F:hydrolase activity, acting on carbon-nitrogen (but not peptide) bonds"/>
    <property type="evidence" value="ECO:0007669"/>
    <property type="project" value="InterPro"/>
</dbReference>
<feature type="region of interest" description="Disordered" evidence="1">
    <location>
        <begin position="1"/>
        <end position="23"/>
    </location>
</feature>
<keyword evidence="4" id="KW-1185">Reference proteome</keyword>
<dbReference type="AlphaFoldDB" id="A0A1H8XZ47"/>
<dbReference type="RefSeq" id="WP_177231483.1">
    <property type="nucleotide sequence ID" value="NZ_FOEF01000009.1"/>
</dbReference>